<dbReference type="InterPro" id="IPR037962">
    <property type="entry name" value="Neuralized"/>
</dbReference>
<dbReference type="PANTHER" id="PTHR12429:SF8">
    <property type="entry name" value="NEURALIZED-LIKE PROTEIN 2"/>
    <property type="match status" value="1"/>
</dbReference>
<proteinExistence type="predicted"/>
<organism evidence="2">
    <name type="scientific">Scylla olivacea</name>
    <name type="common">Orange mud crab</name>
    <name type="synonym">Cancer olivacea</name>
    <dbReference type="NCBI Taxonomy" id="85551"/>
    <lineage>
        <taxon>Eukaryota</taxon>
        <taxon>Metazoa</taxon>
        <taxon>Ecdysozoa</taxon>
        <taxon>Arthropoda</taxon>
        <taxon>Crustacea</taxon>
        <taxon>Multicrustacea</taxon>
        <taxon>Malacostraca</taxon>
        <taxon>Eumalacostraca</taxon>
        <taxon>Eucarida</taxon>
        <taxon>Decapoda</taxon>
        <taxon>Pleocyemata</taxon>
        <taxon>Brachyura</taxon>
        <taxon>Eubrachyura</taxon>
        <taxon>Portunoidea</taxon>
        <taxon>Portunidae</taxon>
        <taxon>Portuninae</taxon>
        <taxon>Scylla</taxon>
    </lineage>
</organism>
<dbReference type="PROSITE" id="PS51065">
    <property type="entry name" value="NHR"/>
    <property type="match status" value="1"/>
</dbReference>
<dbReference type="InterPro" id="IPR043136">
    <property type="entry name" value="B30.2/SPRY_sf"/>
</dbReference>
<reference evidence="2" key="1">
    <citation type="submission" date="2015-09" db="EMBL/GenBank/DDBJ databases">
        <title>Scylla olivacea transcriptome.</title>
        <authorList>
            <person name="Ikhwanuddin M."/>
        </authorList>
    </citation>
    <scope>NUCLEOTIDE SEQUENCE</scope>
</reference>
<name>A0A0P4WGR2_SCYOL</name>
<dbReference type="EMBL" id="GDRN01063760">
    <property type="protein sequence ID" value="JAI64931.1"/>
    <property type="molecule type" value="Transcribed_RNA"/>
</dbReference>
<evidence type="ECO:0000259" key="1">
    <source>
        <dbReference type="PROSITE" id="PS51065"/>
    </source>
</evidence>
<protein>
    <recommendedName>
        <fullName evidence="1">NHR domain-containing protein</fullName>
    </recommendedName>
</protein>
<dbReference type="AlphaFoldDB" id="A0A0P4WGR2"/>
<dbReference type="Pfam" id="PF07177">
    <property type="entry name" value="Neuralized"/>
    <property type="match status" value="1"/>
</dbReference>
<feature type="domain" description="NHR" evidence="1">
    <location>
        <begin position="12"/>
        <end position="178"/>
    </location>
</feature>
<dbReference type="PANTHER" id="PTHR12429">
    <property type="entry name" value="NEURALIZED"/>
    <property type="match status" value="1"/>
</dbReference>
<evidence type="ECO:0000313" key="2">
    <source>
        <dbReference type="EMBL" id="JAI64932.1"/>
    </source>
</evidence>
<dbReference type="InterPro" id="IPR006573">
    <property type="entry name" value="NHR_dom"/>
</dbReference>
<dbReference type="EMBL" id="GDRN01063759">
    <property type="protein sequence ID" value="JAI64932.1"/>
    <property type="molecule type" value="Transcribed_RNA"/>
</dbReference>
<sequence>MITAIMPNGFQTMTFHPNHGANVMLYDDNTVAYRKASFANAVTISERPLLPGEIFLVEIEKTEPGWTGHMRLGLTQLNPASPDMLKLPPYSLPDMTNMGNSWICAITKSQNRVQQDTETEPEKDAAVAAAAAAAAHLQVIAFSRLPRRVVSHLLVRLQVHGADDDLHGPAMLMSLCEAVCLCVRVTGRGAGRGDGR</sequence>
<dbReference type="SMART" id="SM00588">
    <property type="entry name" value="NEUZ"/>
    <property type="match status" value="1"/>
</dbReference>
<dbReference type="Gene3D" id="2.60.120.920">
    <property type="match status" value="1"/>
</dbReference>
<dbReference type="GO" id="GO:0061630">
    <property type="term" value="F:ubiquitin protein ligase activity"/>
    <property type="evidence" value="ECO:0007669"/>
    <property type="project" value="TreeGrafter"/>
</dbReference>
<accession>A0A0P4WGR2</accession>